<accession>A0A2U2N0Q3</accession>
<keyword evidence="5 6" id="KW-0472">Membrane</keyword>
<evidence type="ECO:0000256" key="5">
    <source>
        <dbReference type="ARBA" id="ARBA00023136"/>
    </source>
</evidence>
<evidence type="ECO:0000256" key="4">
    <source>
        <dbReference type="ARBA" id="ARBA00022989"/>
    </source>
</evidence>
<dbReference type="PANTHER" id="PTHR10057:SF0">
    <property type="entry name" value="TRANSLOCATOR PROTEIN"/>
    <property type="match status" value="1"/>
</dbReference>
<name>A0A2U2N0Q3_9GAMM</name>
<comment type="subcellular location">
    <subcellularLocation>
        <location evidence="1">Membrane</location>
        <topology evidence="1">Multi-pass membrane protein</topology>
    </subcellularLocation>
</comment>
<dbReference type="GO" id="GO:0016020">
    <property type="term" value="C:membrane"/>
    <property type="evidence" value="ECO:0007669"/>
    <property type="project" value="UniProtKB-SubCell"/>
</dbReference>
<dbReference type="Pfam" id="PF03073">
    <property type="entry name" value="TspO_MBR"/>
    <property type="match status" value="1"/>
</dbReference>
<feature type="transmembrane region" description="Helical" evidence="6">
    <location>
        <begin position="58"/>
        <end position="78"/>
    </location>
</feature>
<dbReference type="PANTHER" id="PTHR10057">
    <property type="entry name" value="PERIPHERAL-TYPE BENZODIAZEPINE RECEPTOR"/>
    <property type="match status" value="1"/>
</dbReference>
<feature type="transmembrane region" description="Helical" evidence="6">
    <location>
        <begin position="109"/>
        <end position="133"/>
    </location>
</feature>
<evidence type="ECO:0000313" key="7">
    <source>
        <dbReference type="EMBL" id="PWG62633.1"/>
    </source>
</evidence>
<feature type="transmembrane region" description="Helical" evidence="6">
    <location>
        <begin position="25"/>
        <end position="46"/>
    </location>
</feature>
<evidence type="ECO:0000256" key="3">
    <source>
        <dbReference type="ARBA" id="ARBA00022692"/>
    </source>
</evidence>
<protein>
    <submittedName>
        <fullName evidence="7">Tryptophan-rich sensory protein</fullName>
    </submittedName>
</protein>
<dbReference type="EMBL" id="QFFI01000017">
    <property type="protein sequence ID" value="PWG62633.1"/>
    <property type="molecule type" value="Genomic_DNA"/>
</dbReference>
<dbReference type="AlphaFoldDB" id="A0A2U2N0Q3"/>
<reference evidence="7 8" key="1">
    <citation type="submission" date="2018-05" db="EMBL/GenBank/DDBJ databases">
        <title>Spiribacter halobius sp. nov., a moderately halophilic bacterium isolated from marine solar saltern.</title>
        <authorList>
            <person name="Zheng W.-S."/>
            <person name="Lu D.-C."/>
            <person name="Du Z.-J."/>
        </authorList>
    </citation>
    <scope>NUCLEOTIDE SEQUENCE [LARGE SCALE GENOMIC DNA]</scope>
    <source>
        <strain evidence="7 8">E85</strain>
    </source>
</reference>
<keyword evidence="4 6" id="KW-1133">Transmembrane helix</keyword>
<proteinExistence type="inferred from homology"/>
<dbReference type="InterPro" id="IPR038330">
    <property type="entry name" value="TspO/MBR-related_sf"/>
</dbReference>
<organism evidence="7 8">
    <name type="scientific">Sediminicurvatus halobius</name>
    <dbReference type="NCBI Taxonomy" id="2182432"/>
    <lineage>
        <taxon>Bacteria</taxon>
        <taxon>Pseudomonadati</taxon>
        <taxon>Pseudomonadota</taxon>
        <taxon>Gammaproteobacteria</taxon>
        <taxon>Chromatiales</taxon>
        <taxon>Ectothiorhodospiraceae</taxon>
        <taxon>Sediminicurvatus</taxon>
    </lineage>
</organism>
<keyword evidence="3 6" id="KW-0812">Transmembrane</keyword>
<dbReference type="GO" id="GO:0033013">
    <property type="term" value="P:tetrapyrrole metabolic process"/>
    <property type="evidence" value="ECO:0007669"/>
    <property type="project" value="UniProtKB-ARBA"/>
</dbReference>
<dbReference type="Gene3D" id="1.20.1260.100">
    <property type="entry name" value="TspO/MBR protein"/>
    <property type="match status" value="1"/>
</dbReference>
<evidence type="ECO:0000256" key="6">
    <source>
        <dbReference type="SAM" id="Phobius"/>
    </source>
</evidence>
<dbReference type="PIRSF" id="PIRSF005859">
    <property type="entry name" value="PBR"/>
    <property type="match status" value="1"/>
</dbReference>
<dbReference type="InterPro" id="IPR004307">
    <property type="entry name" value="TspO_MBR"/>
</dbReference>
<comment type="caution">
    <text evidence="7">The sequence shown here is derived from an EMBL/GenBank/DDBJ whole genome shotgun (WGS) entry which is preliminary data.</text>
</comment>
<keyword evidence="8" id="KW-1185">Reference proteome</keyword>
<evidence type="ECO:0000256" key="2">
    <source>
        <dbReference type="ARBA" id="ARBA00007524"/>
    </source>
</evidence>
<evidence type="ECO:0000313" key="8">
    <source>
        <dbReference type="Proteomes" id="UP000245474"/>
    </source>
</evidence>
<gene>
    <name evidence="7" type="ORF">DEM34_11615</name>
</gene>
<dbReference type="CDD" id="cd15904">
    <property type="entry name" value="TSPO_MBR"/>
    <property type="match status" value="1"/>
</dbReference>
<dbReference type="FunFam" id="1.20.1260.100:FF:000001">
    <property type="entry name" value="translocator protein 2"/>
    <property type="match status" value="1"/>
</dbReference>
<comment type="similarity">
    <text evidence="2">Belongs to the TspO/BZRP family.</text>
</comment>
<dbReference type="Proteomes" id="UP000245474">
    <property type="component" value="Unassembled WGS sequence"/>
</dbReference>
<evidence type="ECO:0000256" key="1">
    <source>
        <dbReference type="ARBA" id="ARBA00004141"/>
    </source>
</evidence>
<feature type="transmembrane region" description="Helical" evidence="6">
    <location>
        <begin position="84"/>
        <end position="102"/>
    </location>
</feature>
<sequence length="140" mass="15471">MGGVLTPSDAWYAGLEKPPFTPPDLLFPVAWTLLYALMTVSAWLVWRRTGLVAGLPALLPFIAQLGANGLWSILFFHWHRVDLALVDLAALWVLVALTMFRFHRVSATACWLLAPYLVWVSFAVYLNATILLLNGPAPPG</sequence>